<protein>
    <recommendedName>
        <fullName evidence="1">Sulfatase-modifying factor enzyme-like domain-containing protein</fullName>
    </recommendedName>
</protein>
<dbReference type="SUPFAM" id="SSF56436">
    <property type="entry name" value="C-type lectin-like"/>
    <property type="match status" value="1"/>
</dbReference>
<dbReference type="PANTHER" id="PTHR23150:SF19">
    <property type="entry name" value="FORMYLGLYCINE-GENERATING ENZYME"/>
    <property type="match status" value="1"/>
</dbReference>
<feature type="non-terminal residue" evidence="2">
    <location>
        <position position="210"/>
    </location>
</feature>
<dbReference type="GO" id="GO:0120147">
    <property type="term" value="F:formylglycine-generating oxidase activity"/>
    <property type="evidence" value="ECO:0007669"/>
    <property type="project" value="TreeGrafter"/>
</dbReference>
<dbReference type="InterPro" id="IPR042095">
    <property type="entry name" value="SUMF_sf"/>
</dbReference>
<accession>A0A382WET9</accession>
<dbReference type="Gene3D" id="3.90.1580.10">
    <property type="entry name" value="paralog of FGE (formylglycine-generating enzyme)"/>
    <property type="match status" value="1"/>
</dbReference>
<dbReference type="AlphaFoldDB" id="A0A382WET9"/>
<organism evidence="2">
    <name type="scientific">marine metagenome</name>
    <dbReference type="NCBI Taxonomy" id="408172"/>
    <lineage>
        <taxon>unclassified sequences</taxon>
        <taxon>metagenomes</taxon>
        <taxon>ecological metagenomes</taxon>
    </lineage>
</organism>
<dbReference type="EMBL" id="UINC01158860">
    <property type="protein sequence ID" value="SVD56631.1"/>
    <property type="molecule type" value="Genomic_DNA"/>
</dbReference>
<reference evidence="2" key="1">
    <citation type="submission" date="2018-05" db="EMBL/GenBank/DDBJ databases">
        <authorList>
            <person name="Lanie J.A."/>
            <person name="Ng W.-L."/>
            <person name="Kazmierczak K.M."/>
            <person name="Andrzejewski T.M."/>
            <person name="Davidsen T.M."/>
            <person name="Wayne K.J."/>
            <person name="Tettelin H."/>
            <person name="Glass J.I."/>
            <person name="Rusch D."/>
            <person name="Podicherti R."/>
            <person name="Tsui H.-C.T."/>
            <person name="Winkler M.E."/>
        </authorList>
    </citation>
    <scope>NUCLEOTIDE SEQUENCE</scope>
</reference>
<dbReference type="InterPro" id="IPR005532">
    <property type="entry name" value="SUMF_dom"/>
</dbReference>
<gene>
    <name evidence="2" type="ORF">METZ01_LOCUS409485</name>
</gene>
<feature type="domain" description="Sulfatase-modifying factor enzyme-like" evidence="1">
    <location>
        <begin position="30"/>
        <end position="205"/>
    </location>
</feature>
<dbReference type="InterPro" id="IPR051043">
    <property type="entry name" value="Sulfatase_Mod_Factor_Kinase"/>
</dbReference>
<name>A0A382WET9_9ZZZZ</name>
<evidence type="ECO:0000259" key="1">
    <source>
        <dbReference type="Pfam" id="PF03781"/>
    </source>
</evidence>
<evidence type="ECO:0000313" key="2">
    <source>
        <dbReference type="EMBL" id="SVD56631.1"/>
    </source>
</evidence>
<sequence length="210" mass="23743">MKLIVLLVTGFLWLFPPVGFATPPTSTPPNGMVLIPGGIYPMGSHKSLVELNPVDLFNTDRHVLGPENPAHNVEINTYYIDSHEVTHGDYMEFVKTTNKNKPRFWNDLNFNGHNQPIVGISWKEAQSYCKSKGSRLPTEAEWEKASRGKRSINYPWGNEMPDGTKLNFNNELNKTAPVGSYEAGKSDYGVYDLSGNVAEWTYDWHLAEFY</sequence>
<dbReference type="InterPro" id="IPR016187">
    <property type="entry name" value="CTDL_fold"/>
</dbReference>
<dbReference type="PANTHER" id="PTHR23150">
    <property type="entry name" value="SULFATASE MODIFYING FACTOR 1, 2"/>
    <property type="match status" value="1"/>
</dbReference>
<dbReference type="Pfam" id="PF03781">
    <property type="entry name" value="FGE-sulfatase"/>
    <property type="match status" value="1"/>
</dbReference>
<proteinExistence type="predicted"/>